<dbReference type="InterPro" id="IPR037401">
    <property type="entry name" value="SnoaL-like"/>
</dbReference>
<keyword evidence="3" id="KW-1185">Reference proteome</keyword>
<protein>
    <submittedName>
        <fullName evidence="2">Nuclear transport factor 2 family protein</fullName>
    </submittedName>
</protein>
<dbReference type="Pfam" id="PF12680">
    <property type="entry name" value="SnoaL_2"/>
    <property type="match status" value="1"/>
</dbReference>
<organism evidence="2 3">
    <name type="scientific">Streptomyces endophyticus</name>
    <dbReference type="NCBI Taxonomy" id="714166"/>
    <lineage>
        <taxon>Bacteria</taxon>
        <taxon>Bacillati</taxon>
        <taxon>Actinomycetota</taxon>
        <taxon>Actinomycetes</taxon>
        <taxon>Kitasatosporales</taxon>
        <taxon>Streptomycetaceae</taxon>
        <taxon>Streptomyces</taxon>
    </lineage>
</organism>
<name>A0ABU6FEP5_9ACTN</name>
<dbReference type="RefSeq" id="WP_326021724.1">
    <property type="nucleotide sequence ID" value="NZ_JAOZYC010000164.1"/>
</dbReference>
<evidence type="ECO:0000313" key="2">
    <source>
        <dbReference type="EMBL" id="MEB8342319.1"/>
    </source>
</evidence>
<proteinExistence type="predicted"/>
<dbReference type="Gene3D" id="3.10.450.50">
    <property type="match status" value="1"/>
</dbReference>
<accession>A0ABU6FEP5</accession>
<dbReference type="InterPro" id="IPR032710">
    <property type="entry name" value="NTF2-like_dom_sf"/>
</dbReference>
<evidence type="ECO:0000313" key="3">
    <source>
        <dbReference type="Proteomes" id="UP001354931"/>
    </source>
</evidence>
<reference evidence="2 3" key="1">
    <citation type="submission" date="2022-10" db="EMBL/GenBank/DDBJ databases">
        <authorList>
            <person name="Xie J."/>
            <person name="Shen N."/>
        </authorList>
    </citation>
    <scope>NUCLEOTIDE SEQUENCE [LARGE SCALE GENOMIC DNA]</scope>
    <source>
        <strain evidence="2 3">YIM65594</strain>
    </source>
</reference>
<gene>
    <name evidence="2" type="ORF">OKJ99_32975</name>
</gene>
<sequence length="132" mass="14859">MDDQLIDQLIDRFFAAIEAGDIDTVRSLYAPHAVIWHNDDLVEQSVEDNLKVLRGLHRTVADLRYEIVRRARLDDGVLQQHVLHGTLPGGAAVTLHAAMYVRIKDGRISRIDEYLDSAHRATIRAAREAHSG</sequence>
<evidence type="ECO:0000259" key="1">
    <source>
        <dbReference type="Pfam" id="PF12680"/>
    </source>
</evidence>
<comment type="caution">
    <text evidence="2">The sequence shown here is derived from an EMBL/GenBank/DDBJ whole genome shotgun (WGS) entry which is preliminary data.</text>
</comment>
<dbReference type="EMBL" id="JAOZYC010000164">
    <property type="protein sequence ID" value="MEB8342319.1"/>
    <property type="molecule type" value="Genomic_DNA"/>
</dbReference>
<dbReference type="Proteomes" id="UP001354931">
    <property type="component" value="Unassembled WGS sequence"/>
</dbReference>
<dbReference type="SUPFAM" id="SSF54427">
    <property type="entry name" value="NTF2-like"/>
    <property type="match status" value="1"/>
</dbReference>
<feature type="domain" description="SnoaL-like" evidence="1">
    <location>
        <begin position="11"/>
        <end position="110"/>
    </location>
</feature>